<organism evidence="1 2">
    <name type="scientific">Methylobacterium phyllostachyos</name>
    <dbReference type="NCBI Taxonomy" id="582672"/>
    <lineage>
        <taxon>Bacteria</taxon>
        <taxon>Pseudomonadati</taxon>
        <taxon>Pseudomonadota</taxon>
        <taxon>Alphaproteobacteria</taxon>
        <taxon>Hyphomicrobiales</taxon>
        <taxon>Methylobacteriaceae</taxon>
        <taxon>Methylobacterium</taxon>
    </lineage>
</organism>
<keyword evidence="2" id="KW-1185">Reference proteome</keyword>
<evidence type="ECO:0000313" key="1">
    <source>
        <dbReference type="EMBL" id="SDO55377.1"/>
    </source>
</evidence>
<name>A0A1H0KHH6_9HYPH</name>
<dbReference type="AlphaFoldDB" id="A0A1H0KHH6"/>
<dbReference type="OrthoDB" id="7998625at2"/>
<dbReference type="RefSeq" id="WP_091722396.1">
    <property type="nucleotide sequence ID" value="NZ_FNHS01000027.1"/>
</dbReference>
<protein>
    <submittedName>
        <fullName evidence="1">Uncharacterized protein</fullName>
    </submittedName>
</protein>
<proteinExistence type="predicted"/>
<dbReference type="Proteomes" id="UP000198704">
    <property type="component" value="Unassembled WGS sequence"/>
</dbReference>
<dbReference type="EMBL" id="FNHS01000027">
    <property type="protein sequence ID" value="SDO55377.1"/>
    <property type="molecule type" value="Genomic_DNA"/>
</dbReference>
<sequence length="75" mass="8015">MTLSDLDKPAELTVWPGHTPAHVADARSFSTLRAALAAAAEAIDAEDAKPWIITESGDILAPGWIRANTASYRLQ</sequence>
<evidence type="ECO:0000313" key="2">
    <source>
        <dbReference type="Proteomes" id="UP000198704"/>
    </source>
</evidence>
<reference evidence="2" key="1">
    <citation type="submission" date="2016-10" db="EMBL/GenBank/DDBJ databases">
        <authorList>
            <person name="Varghese N."/>
            <person name="Submissions S."/>
        </authorList>
    </citation>
    <scope>NUCLEOTIDE SEQUENCE [LARGE SCALE GENOMIC DNA]</scope>
    <source>
        <strain evidence="2">BL47</strain>
    </source>
</reference>
<gene>
    <name evidence="1" type="ORF">SAMN05216360_12717</name>
</gene>
<accession>A0A1H0KHH6</accession>